<dbReference type="EMBL" id="JBHTJZ010000005">
    <property type="protein sequence ID" value="MFD0958437.1"/>
    <property type="molecule type" value="Genomic_DNA"/>
</dbReference>
<evidence type="ECO:0000256" key="2">
    <source>
        <dbReference type="SAM" id="Phobius"/>
    </source>
</evidence>
<keyword evidence="2" id="KW-1133">Transmembrane helix</keyword>
<sequence length="425" mass="44941">MQRKVNMLLLAFGLLGAAVGAVLGEALMLALPESWPSYAAVGLYFGLLALCIGLGCLIAELMAPRLNGHSWRQRYADWSWKLLLPATFVLLFAVGALLQFVFGLDFGGTKRVKDIVLVIDNSGSMSETDPDGERYAAAKGLIAKMEKDKRVALISFTDTAQLLQPFISVGTKEGKETVYAVMDGIEPTDEGTNFSEALGEAVGIIDARDDQHRGSMIILLSDGFSESSIAEQLNQLQSRGIAAHAIGLKVGYSGGIALLEEIAESTGGRYYDVAQSDGLAAAFQNIYMTIDNRMLHSLNAGAPEEHDIYKMLRILSYVIIGAAIGLSLGLLFDNRYLALSFGIGGVAGGLLAGLIMHAGLSGGALQDGLTRVAAALAMTAVIALFTLVVPVGEGKTSNKRRADALAHSDGGSRGGRSRNGRSHGF</sequence>
<dbReference type="PANTHER" id="PTHR10579:SF166">
    <property type="entry name" value="VWFA DOMAIN-CONTAINING PROTEIN"/>
    <property type="match status" value="1"/>
</dbReference>
<accession>A0ABW3HLP9</accession>
<feature type="transmembrane region" description="Helical" evidence="2">
    <location>
        <begin position="40"/>
        <end position="61"/>
    </location>
</feature>
<evidence type="ECO:0000259" key="3">
    <source>
        <dbReference type="PROSITE" id="PS50234"/>
    </source>
</evidence>
<gene>
    <name evidence="4" type="ORF">ACFQ2I_03465</name>
</gene>
<feature type="domain" description="VWFA" evidence="3">
    <location>
        <begin position="114"/>
        <end position="286"/>
    </location>
</feature>
<evidence type="ECO:0000313" key="5">
    <source>
        <dbReference type="Proteomes" id="UP001596989"/>
    </source>
</evidence>
<dbReference type="InterPro" id="IPR036465">
    <property type="entry name" value="vWFA_dom_sf"/>
</dbReference>
<feature type="transmembrane region" description="Helical" evidence="2">
    <location>
        <begin position="339"/>
        <end position="360"/>
    </location>
</feature>
<name>A0ABW3HLP9_9BACL</name>
<feature type="transmembrane region" description="Helical" evidence="2">
    <location>
        <begin position="372"/>
        <end position="391"/>
    </location>
</feature>
<dbReference type="PROSITE" id="PS50234">
    <property type="entry name" value="VWFA"/>
    <property type="match status" value="1"/>
</dbReference>
<keyword evidence="5" id="KW-1185">Reference proteome</keyword>
<comment type="caution">
    <text evidence="4">The sequence shown here is derived from an EMBL/GenBank/DDBJ whole genome shotgun (WGS) entry which is preliminary data.</text>
</comment>
<dbReference type="InterPro" id="IPR051266">
    <property type="entry name" value="CLCR"/>
</dbReference>
<dbReference type="Gene3D" id="3.40.50.410">
    <property type="entry name" value="von Willebrand factor, type A domain"/>
    <property type="match status" value="1"/>
</dbReference>
<evidence type="ECO:0000313" key="4">
    <source>
        <dbReference type="EMBL" id="MFD0958437.1"/>
    </source>
</evidence>
<feature type="transmembrane region" description="Helical" evidence="2">
    <location>
        <begin position="314"/>
        <end position="332"/>
    </location>
</feature>
<dbReference type="InterPro" id="IPR002035">
    <property type="entry name" value="VWF_A"/>
</dbReference>
<dbReference type="Pfam" id="PF00092">
    <property type="entry name" value="VWA"/>
    <property type="match status" value="1"/>
</dbReference>
<feature type="compositionally biased region" description="Basic residues" evidence="1">
    <location>
        <begin position="415"/>
        <end position="425"/>
    </location>
</feature>
<dbReference type="CDD" id="cd00198">
    <property type="entry name" value="vWFA"/>
    <property type="match status" value="1"/>
</dbReference>
<dbReference type="RefSeq" id="WP_377562208.1">
    <property type="nucleotide sequence ID" value="NZ_JBHTJZ010000005.1"/>
</dbReference>
<proteinExistence type="predicted"/>
<keyword evidence="2" id="KW-0812">Transmembrane</keyword>
<evidence type="ECO:0000256" key="1">
    <source>
        <dbReference type="SAM" id="MobiDB-lite"/>
    </source>
</evidence>
<organism evidence="4 5">
    <name type="scientific">Paenibacillus chungangensis</name>
    <dbReference type="NCBI Taxonomy" id="696535"/>
    <lineage>
        <taxon>Bacteria</taxon>
        <taxon>Bacillati</taxon>
        <taxon>Bacillota</taxon>
        <taxon>Bacilli</taxon>
        <taxon>Bacillales</taxon>
        <taxon>Paenibacillaceae</taxon>
        <taxon>Paenibacillus</taxon>
    </lineage>
</organism>
<dbReference type="SUPFAM" id="SSF53300">
    <property type="entry name" value="vWA-like"/>
    <property type="match status" value="1"/>
</dbReference>
<dbReference type="Proteomes" id="UP001596989">
    <property type="component" value="Unassembled WGS sequence"/>
</dbReference>
<dbReference type="PANTHER" id="PTHR10579">
    <property type="entry name" value="CALCIUM-ACTIVATED CHLORIDE CHANNEL REGULATOR"/>
    <property type="match status" value="1"/>
</dbReference>
<protein>
    <submittedName>
        <fullName evidence="4">VWA domain-containing protein</fullName>
    </submittedName>
</protein>
<dbReference type="SMART" id="SM00327">
    <property type="entry name" value="VWA"/>
    <property type="match status" value="1"/>
</dbReference>
<reference evidence="5" key="1">
    <citation type="journal article" date="2019" name="Int. J. Syst. Evol. Microbiol.">
        <title>The Global Catalogue of Microorganisms (GCM) 10K type strain sequencing project: providing services to taxonomists for standard genome sequencing and annotation.</title>
        <authorList>
            <consortium name="The Broad Institute Genomics Platform"/>
            <consortium name="The Broad Institute Genome Sequencing Center for Infectious Disease"/>
            <person name="Wu L."/>
            <person name="Ma J."/>
        </authorList>
    </citation>
    <scope>NUCLEOTIDE SEQUENCE [LARGE SCALE GENOMIC DNA]</scope>
    <source>
        <strain evidence="5">CCUG 59129</strain>
    </source>
</reference>
<keyword evidence="2" id="KW-0472">Membrane</keyword>
<feature type="transmembrane region" description="Helical" evidence="2">
    <location>
        <begin position="82"/>
        <end position="102"/>
    </location>
</feature>
<feature type="region of interest" description="Disordered" evidence="1">
    <location>
        <begin position="399"/>
        <end position="425"/>
    </location>
</feature>